<keyword evidence="1" id="KW-0812">Transmembrane</keyword>
<feature type="transmembrane region" description="Helical" evidence="1">
    <location>
        <begin position="78"/>
        <end position="102"/>
    </location>
</feature>
<keyword evidence="1" id="KW-0472">Membrane</keyword>
<dbReference type="RefSeq" id="WP_182585013.1">
    <property type="nucleotide sequence ID" value="NZ_JABVCQ010000059.1"/>
</dbReference>
<evidence type="ECO:0000313" key="3">
    <source>
        <dbReference type="Proteomes" id="UP000548632"/>
    </source>
</evidence>
<dbReference type="EMBL" id="JABVCQ010000059">
    <property type="protein sequence ID" value="MBB1127391.1"/>
    <property type="molecule type" value="Genomic_DNA"/>
</dbReference>
<name>A0A839HFI6_9GAMM</name>
<evidence type="ECO:0000313" key="2">
    <source>
        <dbReference type="EMBL" id="MBB1127391.1"/>
    </source>
</evidence>
<sequence length="159" mass="17052">MKKTFLSRRNFIKYTGLSIFIFAIFNQIPYVKSEDLAIVTTKEELEKAVNERHKRIIVKGELANDVKTSYKIKSASKAAIAALITALTAVAAAAFFTGGLSLAALVPIAAATGIEIAVITAIVAIGLTLVLAITNNYETIKFKAGKSDAYIELSLVGKE</sequence>
<evidence type="ECO:0000256" key="1">
    <source>
        <dbReference type="SAM" id="Phobius"/>
    </source>
</evidence>
<keyword evidence="3" id="KW-1185">Reference proteome</keyword>
<organism evidence="2 3">
    <name type="scientific">Thiospirillum jenense</name>
    <dbReference type="NCBI Taxonomy" id="1653858"/>
    <lineage>
        <taxon>Bacteria</taxon>
        <taxon>Pseudomonadati</taxon>
        <taxon>Pseudomonadota</taxon>
        <taxon>Gammaproteobacteria</taxon>
        <taxon>Chromatiales</taxon>
        <taxon>Chromatiaceae</taxon>
        <taxon>Thiospirillum</taxon>
    </lineage>
</organism>
<gene>
    <name evidence="2" type="ORF">HUK38_14360</name>
</gene>
<keyword evidence="1" id="KW-1133">Transmembrane helix</keyword>
<comment type="caution">
    <text evidence="2">The sequence shown here is derived from an EMBL/GenBank/DDBJ whole genome shotgun (WGS) entry which is preliminary data.</text>
</comment>
<accession>A0A839HFI6</accession>
<protein>
    <submittedName>
        <fullName evidence="2">Uncharacterized protein</fullName>
    </submittedName>
</protein>
<dbReference type="AlphaFoldDB" id="A0A839HFI6"/>
<proteinExistence type="predicted"/>
<reference evidence="2 3" key="1">
    <citation type="journal article" date="2020" name="Arch. Microbiol.">
        <title>The genome sequence of the giant phototrophic gammaproteobacterium Thiospirillum jenense gives insight into its physiological properties and phylogenetic relationships.</title>
        <authorList>
            <person name="Imhoff J.F."/>
            <person name="Meyer T.E."/>
            <person name="Kyndt J.A."/>
        </authorList>
    </citation>
    <scope>NUCLEOTIDE SEQUENCE [LARGE SCALE GENOMIC DNA]</scope>
    <source>
        <strain evidence="2 3">DSM 216</strain>
    </source>
</reference>
<feature type="transmembrane region" description="Helical" evidence="1">
    <location>
        <begin position="108"/>
        <end position="133"/>
    </location>
</feature>
<dbReference type="Proteomes" id="UP000548632">
    <property type="component" value="Unassembled WGS sequence"/>
</dbReference>